<name>A0A0A8ZFX3_ARUDO</name>
<organism evidence="1">
    <name type="scientific">Arundo donax</name>
    <name type="common">Giant reed</name>
    <name type="synonym">Donax arundinaceus</name>
    <dbReference type="NCBI Taxonomy" id="35708"/>
    <lineage>
        <taxon>Eukaryota</taxon>
        <taxon>Viridiplantae</taxon>
        <taxon>Streptophyta</taxon>
        <taxon>Embryophyta</taxon>
        <taxon>Tracheophyta</taxon>
        <taxon>Spermatophyta</taxon>
        <taxon>Magnoliopsida</taxon>
        <taxon>Liliopsida</taxon>
        <taxon>Poales</taxon>
        <taxon>Poaceae</taxon>
        <taxon>PACMAD clade</taxon>
        <taxon>Arundinoideae</taxon>
        <taxon>Arundineae</taxon>
        <taxon>Arundo</taxon>
    </lineage>
</organism>
<reference evidence="1" key="2">
    <citation type="journal article" date="2015" name="Data Brief">
        <title>Shoot transcriptome of the giant reed, Arundo donax.</title>
        <authorList>
            <person name="Barrero R.A."/>
            <person name="Guerrero F.D."/>
            <person name="Moolhuijzen P."/>
            <person name="Goolsby J.A."/>
            <person name="Tidwell J."/>
            <person name="Bellgard S.E."/>
            <person name="Bellgard M.I."/>
        </authorList>
    </citation>
    <scope>NUCLEOTIDE SEQUENCE</scope>
    <source>
        <tissue evidence="1">Shoot tissue taken approximately 20 cm above the soil surface</tissue>
    </source>
</reference>
<sequence>MDTWNNQKDGIAESDILQPYVLLERMDLE</sequence>
<proteinExistence type="predicted"/>
<evidence type="ECO:0000313" key="1">
    <source>
        <dbReference type="EMBL" id="JAD35600.1"/>
    </source>
</evidence>
<reference evidence="1" key="1">
    <citation type="submission" date="2014-09" db="EMBL/GenBank/DDBJ databases">
        <authorList>
            <person name="Magalhaes I.L.F."/>
            <person name="Oliveira U."/>
            <person name="Santos F.R."/>
            <person name="Vidigal T.H.D.A."/>
            <person name="Brescovit A.D."/>
            <person name="Santos A.J."/>
        </authorList>
    </citation>
    <scope>NUCLEOTIDE SEQUENCE</scope>
    <source>
        <tissue evidence="1">Shoot tissue taken approximately 20 cm above the soil surface</tissue>
    </source>
</reference>
<accession>A0A0A8ZFX3</accession>
<protein>
    <submittedName>
        <fullName evidence="1">Uncharacterized protein</fullName>
    </submittedName>
</protein>
<dbReference type="AlphaFoldDB" id="A0A0A8ZFX3"/>
<dbReference type="EMBL" id="GBRH01262295">
    <property type="protein sequence ID" value="JAD35600.1"/>
    <property type="molecule type" value="Transcribed_RNA"/>
</dbReference>